<dbReference type="InterPro" id="IPR001289">
    <property type="entry name" value="NFYA"/>
</dbReference>
<feature type="compositionally biased region" description="Basic and acidic residues" evidence="7">
    <location>
        <begin position="527"/>
        <end position="543"/>
    </location>
</feature>
<feature type="compositionally biased region" description="Basic and acidic residues" evidence="7">
    <location>
        <begin position="492"/>
        <end position="512"/>
    </location>
</feature>
<feature type="region of interest" description="Disordered" evidence="7">
    <location>
        <begin position="492"/>
        <end position="583"/>
    </location>
</feature>
<feature type="compositionally biased region" description="Polar residues" evidence="7">
    <location>
        <begin position="189"/>
        <end position="205"/>
    </location>
</feature>
<evidence type="ECO:0000256" key="1">
    <source>
        <dbReference type="ARBA" id="ARBA00004123"/>
    </source>
</evidence>
<feature type="compositionally biased region" description="Polar residues" evidence="7">
    <location>
        <begin position="334"/>
        <end position="349"/>
    </location>
</feature>
<feature type="region of interest" description="Disordered" evidence="7">
    <location>
        <begin position="286"/>
        <end position="349"/>
    </location>
</feature>
<sequence length="624" mass="69496">MDDTWNFEKDNNGQPADYDDNTFQDGSHSNNNHHDHQTHSHHDESVPNRYSQPNYEDAFEVENEDDDAVAQEMIKHLVSSSNNHEQAEDDGEDHYTTPSFQEPSVVLHDHLEAQQQQQHNFDETAHSIILGTTNNSLISSLNPSTITSTTPSSDHHHHDDSSLLLTTSQTMTSKSNSTAIMLNSTTDAMKTVPTPTNTHILSPSLSTSHVPKSSSIPSRSSAAMISRGTEFLMMEDHHASGTTFLPPPLGVPVLNATGNTSITSPLLGAGKMNSSSTQLHNSQVFSHTTPQQQHFSTDVSSLTPIQPSTSQASIPASPKKVRTIQSKENDKSSTRSNNEATEDNNSNLEVLSTTATSTTHVFSPAYMHSNLMHSFYMGDMMYHPDMQHWVYPYGYPTQTSFWNYGFQSYPHGTMQPPNGEHHLMGSEEHEEMLSSHPEMNHEHEAQQQHLAQQTQQFSADASNSAGEGTIYVNPKQYQRILKRRIARAKLENQMKNAGQKEKASYKYNSRHEWAKKRARGPGGRFLSKKEKEKLEQAEKEKNDASTTENFASIEGSFDTSSKPSRSSKKKRETAPLNSSIVPPPMFTAPNMIPLVGPPQHIAYPKTLPTMMEDINLPSASSHRQ</sequence>
<dbReference type="EMBL" id="PYSW02000021">
    <property type="protein sequence ID" value="KAG2383178.1"/>
    <property type="molecule type" value="Genomic_DNA"/>
</dbReference>
<keyword evidence="3 6" id="KW-0238">DNA-binding</keyword>
<gene>
    <name evidence="8" type="ORF">C9374_004515</name>
</gene>
<dbReference type="PRINTS" id="PR00616">
    <property type="entry name" value="CCAATSUBUNTB"/>
</dbReference>
<feature type="region of interest" description="Disordered" evidence="7">
    <location>
        <begin position="141"/>
        <end position="162"/>
    </location>
</feature>
<feature type="compositionally biased region" description="Low complexity" evidence="7">
    <location>
        <begin position="447"/>
        <end position="456"/>
    </location>
</feature>
<evidence type="ECO:0000256" key="3">
    <source>
        <dbReference type="ARBA" id="ARBA00023125"/>
    </source>
</evidence>
<comment type="caution">
    <text evidence="8">The sequence shown here is derived from an EMBL/GenBank/DDBJ whole genome shotgun (WGS) entry which is preliminary data.</text>
</comment>
<keyword evidence="9" id="KW-1185">Reference proteome</keyword>
<reference evidence="8 9" key="1">
    <citation type="journal article" date="2018" name="BMC Genomics">
        <title>The genome of Naegleria lovaniensis, the basis for a comparative approach to unravel pathogenicity factors of the human pathogenic amoeba N. fowleri.</title>
        <authorList>
            <person name="Liechti N."/>
            <person name="Schurch N."/>
            <person name="Bruggmann R."/>
            <person name="Wittwer M."/>
        </authorList>
    </citation>
    <scope>NUCLEOTIDE SEQUENCE [LARGE SCALE GENOMIC DNA]</scope>
    <source>
        <strain evidence="8 9">ATCC 30569</strain>
    </source>
</reference>
<dbReference type="GO" id="GO:0005634">
    <property type="term" value="C:nucleus"/>
    <property type="evidence" value="ECO:0007669"/>
    <property type="project" value="UniProtKB-SubCell"/>
</dbReference>
<dbReference type="Gene3D" id="6.10.250.2430">
    <property type="match status" value="1"/>
</dbReference>
<evidence type="ECO:0000256" key="2">
    <source>
        <dbReference type="ARBA" id="ARBA00023015"/>
    </source>
</evidence>
<evidence type="ECO:0000256" key="6">
    <source>
        <dbReference type="RuleBase" id="RU367155"/>
    </source>
</evidence>
<keyword evidence="2 6" id="KW-0805">Transcription regulation</keyword>
<evidence type="ECO:0000313" key="8">
    <source>
        <dbReference type="EMBL" id="KAG2383178.1"/>
    </source>
</evidence>
<feature type="compositionally biased region" description="Basic and acidic residues" evidence="7">
    <location>
        <begin position="1"/>
        <end position="11"/>
    </location>
</feature>
<feature type="compositionally biased region" description="Polar residues" evidence="7">
    <location>
        <begin position="457"/>
        <end position="466"/>
    </location>
</feature>
<comment type="subcellular location">
    <subcellularLocation>
        <location evidence="1 6">Nucleus</location>
    </subcellularLocation>
</comment>
<comment type="function">
    <text evidence="6">Component of the sequence-specific heterotrimeric transcription factor (NF-Y) which specifically recognizes a 5'-CCAAT-3' box motif found in the promoters of its target genes.</text>
</comment>
<keyword evidence="4 6" id="KW-0804">Transcription</keyword>
<protein>
    <recommendedName>
        <fullName evidence="6">Nuclear transcription factor Y subunit</fullName>
    </recommendedName>
</protein>
<dbReference type="GO" id="GO:0003677">
    <property type="term" value="F:DNA binding"/>
    <property type="evidence" value="ECO:0007669"/>
    <property type="project" value="UniProtKB-KW"/>
</dbReference>
<feature type="compositionally biased region" description="Low complexity" evidence="7">
    <location>
        <begin position="206"/>
        <end position="220"/>
    </location>
</feature>
<comment type="similarity">
    <text evidence="6">Belongs to the NFYA/HAP2 subunit family.</text>
</comment>
<dbReference type="Pfam" id="PF02045">
    <property type="entry name" value="CBFB_NFYA"/>
    <property type="match status" value="1"/>
</dbReference>
<dbReference type="GeneID" id="68096970"/>
<feature type="region of interest" description="Disordered" evidence="7">
    <location>
        <begin position="189"/>
        <end position="220"/>
    </location>
</feature>
<feature type="region of interest" description="Disordered" evidence="7">
    <location>
        <begin position="79"/>
        <end position="99"/>
    </location>
</feature>
<comment type="subunit">
    <text evidence="6">Heterotrimer.</text>
</comment>
<feature type="compositionally biased region" description="Basic and acidic residues" evidence="7">
    <location>
        <begin position="32"/>
        <end position="46"/>
    </location>
</feature>
<dbReference type="PROSITE" id="PS51152">
    <property type="entry name" value="NFYA_HAP2_2"/>
    <property type="match status" value="1"/>
</dbReference>
<name>A0AA88KKM6_NAELO</name>
<evidence type="ECO:0000256" key="7">
    <source>
        <dbReference type="SAM" id="MobiDB-lite"/>
    </source>
</evidence>
<dbReference type="PANTHER" id="PTHR12632">
    <property type="entry name" value="TRANSCRIPTION FACTOR NF-Y ALPHA-RELATED"/>
    <property type="match status" value="1"/>
</dbReference>
<organism evidence="8 9">
    <name type="scientific">Naegleria lovaniensis</name>
    <name type="common">Amoeba</name>
    <dbReference type="NCBI Taxonomy" id="51637"/>
    <lineage>
        <taxon>Eukaryota</taxon>
        <taxon>Discoba</taxon>
        <taxon>Heterolobosea</taxon>
        <taxon>Tetramitia</taxon>
        <taxon>Eutetramitia</taxon>
        <taxon>Vahlkampfiidae</taxon>
        <taxon>Naegleria</taxon>
    </lineage>
</organism>
<accession>A0AA88KKM6</accession>
<feature type="compositionally biased region" description="Polar residues" evidence="7">
    <location>
        <begin position="286"/>
        <end position="314"/>
    </location>
</feature>
<evidence type="ECO:0000256" key="5">
    <source>
        <dbReference type="ARBA" id="ARBA00023242"/>
    </source>
</evidence>
<keyword evidence="5 6" id="KW-0539">Nucleus</keyword>
<feature type="region of interest" description="Disordered" evidence="7">
    <location>
        <begin position="417"/>
        <end position="470"/>
    </location>
</feature>
<dbReference type="AlphaFoldDB" id="A0AA88KKM6"/>
<feature type="compositionally biased region" description="Low complexity" evidence="7">
    <location>
        <begin position="141"/>
        <end position="152"/>
    </location>
</feature>
<evidence type="ECO:0000313" key="9">
    <source>
        <dbReference type="Proteomes" id="UP000816034"/>
    </source>
</evidence>
<evidence type="ECO:0000256" key="4">
    <source>
        <dbReference type="ARBA" id="ARBA00023163"/>
    </source>
</evidence>
<dbReference type="GO" id="GO:0003700">
    <property type="term" value="F:DNA-binding transcription factor activity"/>
    <property type="evidence" value="ECO:0007669"/>
    <property type="project" value="UniProtKB-UniRule"/>
</dbReference>
<feature type="region of interest" description="Disordered" evidence="7">
    <location>
        <begin position="1"/>
        <end position="52"/>
    </location>
</feature>
<dbReference type="SMART" id="SM00521">
    <property type="entry name" value="CBF"/>
    <property type="match status" value="1"/>
</dbReference>
<feature type="compositionally biased region" description="Basic and acidic residues" evidence="7">
    <location>
        <begin position="419"/>
        <end position="446"/>
    </location>
</feature>
<dbReference type="Proteomes" id="UP000816034">
    <property type="component" value="Unassembled WGS sequence"/>
</dbReference>
<proteinExistence type="inferred from homology"/>
<dbReference type="RefSeq" id="XP_044548857.1">
    <property type="nucleotide sequence ID" value="XM_044694163.1"/>
</dbReference>